<evidence type="ECO:0000256" key="2">
    <source>
        <dbReference type="ARBA" id="ARBA00004496"/>
    </source>
</evidence>
<accession>A0AA85IYN0</accession>
<dbReference type="AlphaFoldDB" id="A0AA85IYN0"/>
<evidence type="ECO:0000256" key="3">
    <source>
        <dbReference type="ARBA" id="ARBA00022490"/>
    </source>
</evidence>
<comment type="subcellular location">
    <subcellularLocation>
        <location evidence="2">Cytoplasm</location>
    </subcellularLocation>
    <subcellularLocation>
        <location evidence="1">Nucleus</location>
    </subcellularLocation>
</comment>
<dbReference type="PANTHER" id="PTHR46165">
    <property type="entry name" value="SET AND MYND DOMAIN-CONTAINING PROTEIN 4"/>
    <property type="match status" value="1"/>
</dbReference>
<evidence type="ECO:0000256" key="5">
    <source>
        <dbReference type="ARBA" id="ARBA00022679"/>
    </source>
</evidence>
<dbReference type="Proteomes" id="UP000050795">
    <property type="component" value="Unassembled WGS sequence"/>
</dbReference>
<dbReference type="WBParaSite" id="TREG1_120840.1">
    <property type="protein sequence ID" value="TREG1_120840.1"/>
    <property type="gene ID" value="TREG1_120840"/>
</dbReference>
<reference evidence="10" key="1">
    <citation type="submission" date="2022-06" db="EMBL/GenBank/DDBJ databases">
        <authorList>
            <person name="Berger JAMES D."/>
            <person name="Berger JAMES D."/>
        </authorList>
    </citation>
    <scope>NUCLEOTIDE SEQUENCE [LARGE SCALE GENOMIC DNA]</scope>
</reference>
<feature type="domain" description="SET" evidence="9">
    <location>
        <begin position="278"/>
        <end position="597"/>
    </location>
</feature>
<reference evidence="11" key="2">
    <citation type="submission" date="2023-11" db="UniProtKB">
        <authorList>
            <consortium name="WormBaseParasite"/>
        </authorList>
    </citation>
    <scope>IDENTIFICATION</scope>
</reference>
<dbReference type="GO" id="GO:0005737">
    <property type="term" value="C:cytoplasm"/>
    <property type="evidence" value="ECO:0007669"/>
    <property type="project" value="UniProtKB-SubCell"/>
</dbReference>
<evidence type="ECO:0000256" key="7">
    <source>
        <dbReference type="ARBA" id="ARBA00023242"/>
    </source>
</evidence>
<name>A0AA85IYN0_TRIRE</name>
<evidence type="ECO:0000256" key="4">
    <source>
        <dbReference type="ARBA" id="ARBA00022603"/>
    </source>
</evidence>
<keyword evidence="7" id="KW-0539">Nucleus</keyword>
<dbReference type="Gene3D" id="2.170.270.10">
    <property type="entry name" value="SET domain"/>
    <property type="match status" value="1"/>
</dbReference>
<dbReference type="SMART" id="SM00317">
    <property type="entry name" value="SET"/>
    <property type="match status" value="1"/>
</dbReference>
<dbReference type="InterPro" id="IPR052097">
    <property type="entry name" value="SET-MYND_domain_protein"/>
</dbReference>
<organism evidence="10 11">
    <name type="scientific">Trichobilharzia regenti</name>
    <name type="common">Nasal bird schistosome</name>
    <dbReference type="NCBI Taxonomy" id="157069"/>
    <lineage>
        <taxon>Eukaryota</taxon>
        <taxon>Metazoa</taxon>
        <taxon>Spiralia</taxon>
        <taxon>Lophotrochozoa</taxon>
        <taxon>Platyhelminthes</taxon>
        <taxon>Trematoda</taxon>
        <taxon>Digenea</taxon>
        <taxon>Strigeidida</taxon>
        <taxon>Schistosomatoidea</taxon>
        <taxon>Schistosomatidae</taxon>
        <taxon>Trichobilharzia</taxon>
    </lineage>
</organism>
<dbReference type="GO" id="GO:0032259">
    <property type="term" value="P:methylation"/>
    <property type="evidence" value="ECO:0007669"/>
    <property type="project" value="UniProtKB-KW"/>
</dbReference>
<dbReference type="Gene3D" id="1.25.40.10">
    <property type="entry name" value="Tetratricopeptide repeat domain"/>
    <property type="match status" value="2"/>
</dbReference>
<evidence type="ECO:0000313" key="11">
    <source>
        <dbReference type="WBParaSite" id="TREG1_120840.1"/>
    </source>
</evidence>
<evidence type="ECO:0000256" key="6">
    <source>
        <dbReference type="ARBA" id="ARBA00022691"/>
    </source>
</evidence>
<keyword evidence="6" id="KW-0949">S-adenosyl-L-methionine</keyword>
<dbReference type="InterPro" id="IPR046341">
    <property type="entry name" value="SET_dom_sf"/>
</dbReference>
<proteinExistence type="predicted"/>
<dbReference type="Pfam" id="PF00856">
    <property type="entry name" value="SET"/>
    <property type="match status" value="1"/>
</dbReference>
<dbReference type="GO" id="GO:0042826">
    <property type="term" value="F:histone deacetylase binding"/>
    <property type="evidence" value="ECO:0007669"/>
    <property type="project" value="TreeGrafter"/>
</dbReference>
<keyword evidence="3" id="KW-0963">Cytoplasm</keyword>
<evidence type="ECO:0000256" key="1">
    <source>
        <dbReference type="ARBA" id="ARBA00004123"/>
    </source>
</evidence>
<comment type="catalytic activity">
    <reaction evidence="8">
        <text>L-lysyl-[protein] + S-adenosyl-L-methionine = N(6)-methyl-L-lysyl-[protein] + S-adenosyl-L-homocysteine + H(+)</text>
        <dbReference type="Rhea" id="RHEA:51736"/>
        <dbReference type="Rhea" id="RHEA-COMP:9752"/>
        <dbReference type="Rhea" id="RHEA-COMP:13053"/>
        <dbReference type="ChEBI" id="CHEBI:15378"/>
        <dbReference type="ChEBI" id="CHEBI:29969"/>
        <dbReference type="ChEBI" id="CHEBI:57856"/>
        <dbReference type="ChEBI" id="CHEBI:59789"/>
        <dbReference type="ChEBI" id="CHEBI:61929"/>
    </reaction>
</comment>
<dbReference type="GO" id="GO:0005634">
    <property type="term" value="C:nucleus"/>
    <property type="evidence" value="ECO:0007669"/>
    <property type="project" value="UniProtKB-SubCell"/>
</dbReference>
<keyword evidence="5" id="KW-0808">Transferase</keyword>
<keyword evidence="10" id="KW-1185">Reference proteome</keyword>
<dbReference type="PROSITE" id="PS50280">
    <property type="entry name" value="SET"/>
    <property type="match status" value="1"/>
</dbReference>
<dbReference type="InterPro" id="IPR001214">
    <property type="entry name" value="SET_dom"/>
</dbReference>
<dbReference type="SUPFAM" id="SSF82199">
    <property type="entry name" value="SET domain"/>
    <property type="match status" value="1"/>
</dbReference>
<dbReference type="InterPro" id="IPR044421">
    <property type="entry name" value="SMYD4_SET"/>
</dbReference>
<keyword evidence="4" id="KW-0489">Methyltransferase</keyword>
<dbReference type="PANTHER" id="PTHR46165:SF2">
    <property type="entry name" value="SET AND MYND DOMAIN-CONTAINING PROTEIN 4"/>
    <property type="match status" value="1"/>
</dbReference>
<protein>
    <recommendedName>
        <fullName evidence="9">SET domain-containing protein</fullName>
    </recommendedName>
</protein>
<dbReference type="CDD" id="cd10536">
    <property type="entry name" value="SET_SMYD4"/>
    <property type="match status" value="1"/>
</dbReference>
<evidence type="ECO:0000313" key="10">
    <source>
        <dbReference type="Proteomes" id="UP000050795"/>
    </source>
</evidence>
<dbReference type="InterPro" id="IPR011990">
    <property type="entry name" value="TPR-like_helical_dom_sf"/>
</dbReference>
<evidence type="ECO:0000259" key="9">
    <source>
        <dbReference type="PROSITE" id="PS50280"/>
    </source>
</evidence>
<sequence>MDREDGDKHSTSTSSASVSTLWTRLISSELQHVQNDAQLSSRLFNKQVINSKKINQYTVKANSTKASASFYYRIVSYIDESATNDLRRIISFIHELGSGNVSMKSSKKAQYYRELGNDLFKQGNFTASATAYRTGLLHAPNAYFFPSNHQNKQGEFCLEGALLHGNLSAVLAVQRLWSSCLEEVFTALELHLSITNLENFSKNSSIQRLKTRLNKCCQHLNLSTKLIDWDHDVTLNKLLQIHCSVIAKLNEKNKTVMKKWEIPTPKYQHNLQYYGLSNGVRVDQTNEKGRHVIATESFEPGDIIAVEPAGGWITHPNSNHNNNNNHNNFKYLLLLPSQRMNQCSQCFSQLNSIGFVCPYCCDTAYCHLSSDCNYHQSCRERKNSAYLYEDFQQPVWHLAECRFMFLLNSIGLGHLCYRLAWLRQSYPDAQEASLFSIDQLVEHFNEFPVEELFEYALTGWLISKLLSYNSNNSNNDNKINLKSTENENELIQGLWCFDTLRRLQCNAHAVTEIQTDYPDLKACLPNTFNVSMDDMKEIYPFVRRLKQTRIATGLFPCVSLLNHSCDPNIIHNFENSLIVLRCLKTILPGSEVLNCYGPHYLHYPSSYERLSLLKQQYFFICNCQHCTTSTLDSKLSNQLSTKPTDEMLNQWKQAVDKLLSIPWESIHSLDKLKTAIQSVQQAGTLPSTNYWWPLNDTLGSLFDTIGRQYLIHSKLLQKRQSTSDQDTNNNNNDKPNWLFIQNAGLWCLKSSVQWVHLNFDTISCEYLWELINLLHISIHYFGQFDLIQLNLPSEFTMLDGFINKKDDSIGVILSSKDALLCEIKRLSTLLYGLNKSQMIIEQFVNK</sequence>
<dbReference type="SUPFAM" id="SSF48452">
    <property type="entry name" value="TPR-like"/>
    <property type="match status" value="1"/>
</dbReference>
<dbReference type="GO" id="GO:0008168">
    <property type="term" value="F:methyltransferase activity"/>
    <property type="evidence" value="ECO:0007669"/>
    <property type="project" value="UniProtKB-KW"/>
</dbReference>
<evidence type="ECO:0000256" key="8">
    <source>
        <dbReference type="ARBA" id="ARBA00048985"/>
    </source>
</evidence>